<evidence type="ECO:0000313" key="1">
    <source>
        <dbReference type="EMBL" id="VAW89487.1"/>
    </source>
</evidence>
<reference evidence="1" key="1">
    <citation type="submission" date="2018-06" db="EMBL/GenBank/DDBJ databases">
        <authorList>
            <person name="Zhirakovskaya E."/>
        </authorList>
    </citation>
    <scope>NUCLEOTIDE SEQUENCE</scope>
</reference>
<dbReference type="AlphaFoldDB" id="A0A3B0ZQ65"/>
<dbReference type="InterPro" id="IPR008949">
    <property type="entry name" value="Isoprenoid_synthase_dom_sf"/>
</dbReference>
<dbReference type="InterPro" id="IPR002060">
    <property type="entry name" value="Squ/phyt_synthse"/>
</dbReference>
<accession>A0A3B0ZQ65</accession>
<dbReference type="PANTHER" id="PTHR31480">
    <property type="entry name" value="BIFUNCTIONAL LYCOPENE CYCLASE/PHYTOENE SYNTHASE"/>
    <property type="match status" value="1"/>
</dbReference>
<dbReference type="GO" id="GO:0051996">
    <property type="term" value="F:squalene synthase [NAD(P)H] activity"/>
    <property type="evidence" value="ECO:0007669"/>
    <property type="project" value="UniProtKB-EC"/>
</dbReference>
<sequence>MQPEPASFLPRSLDDVQRNYLLKDLLQGVSRSFYLTLRVLPAQLREPISVAYLLARAADTIADTEIVSADRRCDALHHLRGQLQSDVPSHAVLERLQTGFTGQLDHAFENELLAMLSPLFELLLRQTAPDKAMIRKVVLTLIEGMVSDLESFPVSKNSGEVVSALERGDQLDHYTYLVAGCVGEFWTDISVAHIDPLQCWQSDQRYYSQLGVRFGKGLQLTNILRDVPRDLRIGRCYLPQSWLDDVALTPHDLMNVTNSATARPLLIKGIHSALEHYTAAEQYVVALPRRCVRLRLAALWPMLIGLKTLAQLSQQSNWLDAGVACKVERQWVYRMILLSFGVVFSNFMLKRWCARLRQSVSLE</sequence>
<dbReference type="EC" id="2.5.1.21" evidence="1"/>
<keyword evidence="1" id="KW-0808">Transferase</keyword>
<dbReference type="Gene3D" id="1.10.600.10">
    <property type="entry name" value="Farnesyl Diphosphate Synthase"/>
    <property type="match status" value="1"/>
</dbReference>
<name>A0A3B0ZQ65_9ZZZZ</name>
<protein>
    <submittedName>
        <fullName evidence="1">Squalene synthase</fullName>
        <ecNumber evidence="1">2.5.1.21</ecNumber>
    </submittedName>
</protein>
<dbReference type="SFLD" id="SFLDS00005">
    <property type="entry name" value="Isoprenoid_Synthase_Type_I"/>
    <property type="match status" value="1"/>
</dbReference>
<proteinExistence type="predicted"/>
<dbReference type="SUPFAM" id="SSF48576">
    <property type="entry name" value="Terpenoid synthases"/>
    <property type="match status" value="1"/>
</dbReference>
<dbReference type="Pfam" id="PF00494">
    <property type="entry name" value="SQS_PSY"/>
    <property type="match status" value="1"/>
</dbReference>
<gene>
    <name evidence="1" type="ORF">MNBD_GAMMA17-2097</name>
</gene>
<organism evidence="1">
    <name type="scientific">hydrothermal vent metagenome</name>
    <dbReference type="NCBI Taxonomy" id="652676"/>
    <lineage>
        <taxon>unclassified sequences</taxon>
        <taxon>metagenomes</taxon>
        <taxon>ecological metagenomes</taxon>
    </lineage>
</organism>
<dbReference type="SFLD" id="SFLDG01018">
    <property type="entry name" value="Squalene/Phytoene_Synthase_Lik"/>
    <property type="match status" value="1"/>
</dbReference>
<dbReference type="EMBL" id="UOFQ01000137">
    <property type="protein sequence ID" value="VAW89487.1"/>
    <property type="molecule type" value="Genomic_DNA"/>
</dbReference>